<evidence type="ECO:0000313" key="8">
    <source>
        <dbReference type="Proteomes" id="UP000182958"/>
    </source>
</evidence>
<dbReference type="Pfam" id="PF10112">
    <property type="entry name" value="Halogen_Hydrol"/>
    <property type="match status" value="1"/>
</dbReference>
<keyword evidence="4 5" id="KW-0472">Membrane</keyword>
<proteinExistence type="predicted"/>
<feature type="domain" description="TM2" evidence="6">
    <location>
        <begin position="267"/>
        <end position="314"/>
    </location>
</feature>
<feature type="transmembrane region" description="Helical" evidence="5">
    <location>
        <begin position="294"/>
        <end position="318"/>
    </location>
</feature>
<evidence type="ECO:0000313" key="7">
    <source>
        <dbReference type="EMBL" id="SFW37972.1"/>
    </source>
</evidence>
<dbReference type="EMBL" id="FPJA01000006">
    <property type="protein sequence ID" value="SFW37972.1"/>
    <property type="molecule type" value="Genomic_DNA"/>
</dbReference>
<evidence type="ECO:0000259" key="6">
    <source>
        <dbReference type="Pfam" id="PF05154"/>
    </source>
</evidence>
<evidence type="ECO:0000256" key="5">
    <source>
        <dbReference type="SAM" id="Phobius"/>
    </source>
</evidence>
<evidence type="ECO:0000256" key="2">
    <source>
        <dbReference type="ARBA" id="ARBA00022692"/>
    </source>
</evidence>
<evidence type="ECO:0000256" key="1">
    <source>
        <dbReference type="ARBA" id="ARBA00004141"/>
    </source>
</evidence>
<keyword evidence="8" id="KW-1185">Reference proteome</keyword>
<dbReference type="RefSeq" id="WP_177241787.1">
    <property type="nucleotide sequence ID" value="NZ_FPJA01000006.1"/>
</dbReference>
<dbReference type="AlphaFoldDB" id="A0A1K1NRP5"/>
<evidence type="ECO:0000256" key="4">
    <source>
        <dbReference type="ARBA" id="ARBA00023136"/>
    </source>
</evidence>
<keyword evidence="3 5" id="KW-1133">Transmembrane helix</keyword>
<sequence length="330" mass="37523">MRNLYGLLALIMGLAGIFLMTTEYGAAGLISMCFMGGFLYRGQMPEEHKEIRTQLDISQLNDEMADTALSDWKKAQLDYSRVETARKKIQDSQLSRQLGLMQQEAARLMNYVEKHPERIAAAGRFIHYYQDRAASLSEQFLELEDTKLDTSQVRQVKERLRDTLVSFDEAYSAEFTKILNNQLLDMDAELTVMQQSLEAEGISNVRNTPAAEPAEIRPNNPLPATGIGRKKKPRVGAVTKAGETKAVPFKTHVFVPDHLRMDVLAYKVIMSALAICLGTIGAHKFYQGKNKWGFAYIFFCWTTIPTIVSIAEGIRYLFMPVNNFYEQYYR</sequence>
<comment type="subcellular location">
    <subcellularLocation>
        <location evidence="1">Membrane</location>
        <topology evidence="1">Multi-pass membrane protein</topology>
    </subcellularLocation>
</comment>
<keyword evidence="2 5" id="KW-0812">Transmembrane</keyword>
<name>A0A1K1NRP5_SELRU</name>
<accession>A0A1K1NRP5</accession>
<organism evidence="7 8">
    <name type="scientific">Selenomonas ruminantium</name>
    <dbReference type="NCBI Taxonomy" id="971"/>
    <lineage>
        <taxon>Bacteria</taxon>
        <taxon>Bacillati</taxon>
        <taxon>Bacillota</taxon>
        <taxon>Negativicutes</taxon>
        <taxon>Selenomonadales</taxon>
        <taxon>Selenomonadaceae</taxon>
        <taxon>Selenomonas</taxon>
    </lineage>
</organism>
<dbReference type="InterPro" id="IPR018770">
    <property type="entry name" value="ChloroindolylP_hydrolase"/>
</dbReference>
<reference evidence="8" key="1">
    <citation type="submission" date="2016-11" db="EMBL/GenBank/DDBJ databases">
        <authorList>
            <person name="Varghese N."/>
            <person name="Submissions S."/>
        </authorList>
    </citation>
    <scope>NUCLEOTIDE SEQUENCE [LARGE SCALE GENOMIC DNA]</scope>
    <source>
        <strain evidence="8">C3</strain>
    </source>
</reference>
<protein>
    <submittedName>
        <fullName evidence="7">TM2 domain-containing membrane protein YozV</fullName>
    </submittedName>
</protein>
<dbReference type="InterPro" id="IPR007829">
    <property type="entry name" value="TM2"/>
</dbReference>
<evidence type="ECO:0000256" key="3">
    <source>
        <dbReference type="ARBA" id="ARBA00022989"/>
    </source>
</evidence>
<gene>
    <name evidence="7" type="ORF">SAMN02910323_1589</name>
</gene>
<dbReference type="GO" id="GO:0016020">
    <property type="term" value="C:membrane"/>
    <property type="evidence" value="ECO:0007669"/>
    <property type="project" value="UniProtKB-SubCell"/>
</dbReference>
<dbReference type="Proteomes" id="UP000182958">
    <property type="component" value="Unassembled WGS sequence"/>
</dbReference>
<feature type="transmembrane region" description="Helical" evidence="5">
    <location>
        <begin position="264"/>
        <end position="282"/>
    </location>
</feature>
<dbReference type="Pfam" id="PF05154">
    <property type="entry name" value="TM2"/>
    <property type="match status" value="1"/>
</dbReference>